<feature type="compositionally biased region" description="Polar residues" evidence="1">
    <location>
        <begin position="552"/>
        <end position="571"/>
    </location>
</feature>
<sequence length="589" mass="64237">MMLAALLLADSGNVWLWFPSPVPLRCLMALAILICPLVEVYPRFLLPSWLCLCGSFHPLPLPCSRVWHGATHRPPWPCFVVLNALWMGSWCMLLRYEPARFIVSWWLPHPGVWCQGPLRWLVSAARDWWVLSLYAPLWLALAARTYGSPGPVSWHVSILLCAALCTWWILRCFLRKPFRFSLMAVLSRTRAHHGVLAMVCFFGLLDLAHRGLSRTWWLLALPRLDSWMYSSAPMGLWCMVVCCDPAQFFALWWLPHPGVQSQGPQCCQRPLRCQGWLVRADRAFGLGCFGPCHGWRFPTHLGFPFPVAWCTSSRSRAALRVLRCLSRKSPSCFLLLFLQASTAAASVPAPAASDAATSVPVSAPVGPAPFDAPVASGCTTVVSAPLPTLSTHAKVHVADDNEAPYDPMLHPDVSDAMEESLDVLKGCTLFSDLDGMVQSAGLDNAIDEAADALIRDMASSILGQVSASSAIPATVVSTVAACSSPLPPAPRPASTCARRLSMRPVPEQDDFEAWYAAQVQAASQAPSPPPLSVGFSSRPAPPRPNKRAASNSDPSRANRSRPATRTSQAGMSSSNNSSAEAVRQPCRDQ</sequence>
<keyword evidence="2" id="KW-1133">Transmembrane helix</keyword>
<evidence type="ECO:0000313" key="3">
    <source>
        <dbReference type="EMBL" id="KAK9036753.1"/>
    </source>
</evidence>
<feature type="transmembrane region" description="Helical" evidence="2">
    <location>
        <begin position="22"/>
        <end position="41"/>
    </location>
</feature>
<feature type="transmembrane region" description="Helical" evidence="2">
    <location>
        <begin position="195"/>
        <end position="212"/>
    </location>
</feature>
<comment type="caution">
    <text evidence="3">The sequence shown here is derived from an EMBL/GenBank/DDBJ whole genome shotgun (WGS) entry which is preliminary data.</text>
</comment>
<dbReference type="EMBL" id="JBBPBN010000005">
    <property type="protein sequence ID" value="KAK9036753.1"/>
    <property type="molecule type" value="Genomic_DNA"/>
</dbReference>
<keyword evidence="2" id="KW-0472">Membrane</keyword>
<gene>
    <name evidence="3" type="ORF">V6N11_021681</name>
</gene>
<feature type="transmembrane region" description="Helical" evidence="2">
    <location>
        <begin position="128"/>
        <end position="146"/>
    </location>
</feature>
<keyword evidence="2" id="KW-0812">Transmembrane</keyword>
<feature type="transmembrane region" description="Helical" evidence="2">
    <location>
        <begin position="152"/>
        <end position="174"/>
    </location>
</feature>
<proteinExistence type="predicted"/>
<accession>A0ABR2TGY9</accession>
<protein>
    <submittedName>
        <fullName evidence="3">Uncharacterized protein</fullName>
    </submittedName>
</protein>
<evidence type="ECO:0000256" key="2">
    <source>
        <dbReference type="SAM" id="Phobius"/>
    </source>
</evidence>
<name>A0ABR2TGY9_9ROSI</name>
<feature type="region of interest" description="Disordered" evidence="1">
    <location>
        <begin position="519"/>
        <end position="589"/>
    </location>
</feature>
<reference evidence="3 4" key="1">
    <citation type="journal article" date="2024" name="G3 (Bethesda)">
        <title>Genome assembly of Hibiscus sabdariffa L. provides insights into metabolisms of medicinal natural products.</title>
        <authorList>
            <person name="Kim T."/>
        </authorList>
    </citation>
    <scope>NUCLEOTIDE SEQUENCE [LARGE SCALE GENOMIC DNA]</scope>
    <source>
        <strain evidence="3">TK-2024</strain>
        <tissue evidence="3">Old leaves</tissue>
    </source>
</reference>
<keyword evidence="4" id="KW-1185">Reference proteome</keyword>
<dbReference type="Proteomes" id="UP001396334">
    <property type="component" value="Unassembled WGS sequence"/>
</dbReference>
<evidence type="ECO:0000256" key="1">
    <source>
        <dbReference type="SAM" id="MobiDB-lite"/>
    </source>
</evidence>
<evidence type="ECO:0000313" key="4">
    <source>
        <dbReference type="Proteomes" id="UP001396334"/>
    </source>
</evidence>
<organism evidence="3 4">
    <name type="scientific">Hibiscus sabdariffa</name>
    <name type="common">roselle</name>
    <dbReference type="NCBI Taxonomy" id="183260"/>
    <lineage>
        <taxon>Eukaryota</taxon>
        <taxon>Viridiplantae</taxon>
        <taxon>Streptophyta</taxon>
        <taxon>Embryophyta</taxon>
        <taxon>Tracheophyta</taxon>
        <taxon>Spermatophyta</taxon>
        <taxon>Magnoliopsida</taxon>
        <taxon>eudicotyledons</taxon>
        <taxon>Gunneridae</taxon>
        <taxon>Pentapetalae</taxon>
        <taxon>rosids</taxon>
        <taxon>malvids</taxon>
        <taxon>Malvales</taxon>
        <taxon>Malvaceae</taxon>
        <taxon>Malvoideae</taxon>
        <taxon>Hibiscus</taxon>
    </lineage>
</organism>